<feature type="modified residue" description="N6-(pyridoxal phosphate)lysine" evidence="8 9">
    <location>
        <position position="34"/>
    </location>
</feature>
<evidence type="ECO:0000256" key="8">
    <source>
        <dbReference type="HAMAP-Rule" id="MF_01201"/>
    </source>
</evidence>
<dbReference type="InterPro" id="IPR001608">
    <property type="entry name" value="Ala_racemase_N"/>
</dbReference>
<dbReference type="Gene3D" id="2.40.37.10">
    <property type="entry name" value="Lyase, Ornithine Decarboxylase, Chain A, domain 1"/>
    <property type="match status" value="1"/>
</dbReference>
<dbReference type="PANTHER" id="PTHR30511:SF4">
    <property type="entry name" value="ALANINE RACEMASE, BIOSYNTHETIC"/>
    <property type="match status" value="1"/>
</dbReference>
<dbReference type="STRING" id="97481.SAMN05444853_11224"/>
<dbReference type="CDD" id="cd06827">
    <property type="entry name" value="PLPDE_III_AR_proteobact"/>
    <property type="match status" value="1"/>
</dbReference>
<feature type="binding site" evidence="8 10">
    <location>
        <position position="307"/>
    </location>
    <ligand>
        <name>substrate</name>
    </ligand>
</feature>
<dbReference type="GeneID" id="83544034"/>
<name>A0A1H7XD56_9PAST</name>
<reference evidence="14" key="2">
    <citation type="submission" date="2016-10" db="EMBL/GenBank/DDBJ databases">
        <authorList>
            <person name="Varghese N."/>
            <person name="Submissions S."/>
        </authorList>
    </citation>
    <scope>NUCLEOTIDE SEQUENCE [LARGE SCALE GENOMIC DNA]</scope>
    <source>
        <strain evidence="14">DSM 24204</strain>
    </source>
</reference>
<comment type="pathway">
    <text evidence="7 8">Amino-acid biosynthesis; D-alanine biosynthesis; D-alanine from L-alanine: step 1/1.</text>
</comment>
<dbReference type="Proteomes" id="UP000198883">
    <property type="component" value="Unassembled WGS sequence"/>
</dbReference>
<dbReference type="InterPro" id="IPR000821">
    <property type="entry name" value="Ala_racemase"/>
</dbReference>
<evidence type="ECO:0000256" key="6">
    <source>
        <dbReference type="ARBA" id="ARBA00023235"/>
    </source>
</evidence>
<evidence type="ECO:0000256" key="10">
    <source>
        <dbReference type="PIRSR" id="PIRSR600821-52"/>
    </source>
</evidence>
<dbReference type="PRINTS" id="PR00992">
    <property type="entry name" value="ALARACEMASE"/>
</dbReference>
<evidence type="ECO:0000313" key="12">
    <source>
        <dbReference type="EMBL" id="MDP8085636.1"/>
    </source>
</evidence>
<evidence type="ECO:0000256" key="2">
    <source>
        <dbReference type="ARBA" id="ARBA00001933"/>
    </source>
</evidence>
<feature type="binding site" evidence="8 10">
    <location>
        <position position="136"/>
    </location>
    <ligand>
        <name>substrate</name>
    </ligand>
</feature>
<proteinExistence type="inferred from homology"/>
<keyword evidence="5 8" id="KW-0663">Pyridoxal phosphate</keyword>
<reference evidence="13" key="1">
    <citation type="submission" date="2016-10" db="EMBL/GenBank/DDBJ databases">
        <authorList>
            <person name="de Groot N.N."/>
        </authorList>
    </citation>
    <scope>NUCLEOTIDE SEQUENCE [LARGE SCALE GENOMIC DNA]</scope>
    <source>
        <strain evidence="13">DSM 24204</strain>
    </source>
</reference>
<dbReference type="GO" id="GO:0008784">
    <property type="term" value="F:alanine racemase activity"/>
    <property type="evidence" value="ECO:0007669"/>
    <property type="project" value="UniProtKB-UniRule"/>
</dbReference>
<dbReference type="RefSeq" id="WP_090921766.1">
    <property type="nucleotide sequence ID" value="NZ_CP016180.1"/>
</dbReference>
<dbReference type="SMART" id="SM01005">
    <property type="entry name" value="Ala_racemase_C"/>
    <property type="match status" value="1"/>
</dbReference>
<dbReference type="Pfam" id="PF01168">
    <property type="entry name" value="Ala_racemase_N"/>
    <property type="match status" value="1"/>
</dbReference>
<comment type="function">
    <text evidence="8">Catalyzes the interconversion of L-alanine and D-alanine. May also act on other amino acids.</text>
</comment>
<dbReference type="Gene3D" id="3.20.20.10">
    <property type="entry name" value="Alanine racemase"/>
    <property type="match status" value="1"/>
</dbReference>
<dbReference type="InterPro" id="IPR009006">
    <property type="entry name" value="Ala_racemase/Decarboxylase_C"/>
</dbReference>
<dbReference type="GO" id="GO:0030170">
    <property type="term" value="F:pyridoxal phosphate binding"/>
    <property type="evidence" value="ECO:0007669"/>
    <property type="project" value="UniProtKB-UniRule"/>
</dbReference>
<comment type="similarity">
    <text evidence="3 8">Belongs to the alanine racemase family.</text>
</comment>
<dbReference type="OrthoDB" id="9813814at2"/>
<comment type="cofactor">
    <cofactor evidence="2 8 9">
        <name>pyridoxal 5'-phosphate</name>
        <dbReference type="ChEBI" id="CHEBI:597326"/>
    </cofactor>
</comment>
<dbReference type="UniPathway" id="UPA00042">
    <property type="reaction ID" value="UER00497"/>
</dbReference>
<evidence type="ECO:0000259" key="11">
    <source>
        <dbReference type="SMART" id="SM01005"/>
    </source>
</evidence>
<feature type="active site" description="Proton acceptor; specific for D-alanine" evidence="8">
    <location>
        <position position="34"/>
    </location>
</feature>
<dbReference type="InterPro" id="IPR011079">
    <property type="entry name" value="Ala_racemase_C"/>
</dbReference>
<dbReference type="EMBL" id="JASAVS010000013">
    <property type="protein sequence ID" value="MDP8085636.1"/>
    <property type="molecule type" value="Genomic_DNA"/>
</dbReference>
<evidence type="ECO:0000313" key="15">
    <source>
        <dbReference type="Proteomes" id="UP001224812"/>
    </source>
</evidence>
<evidence type="ECO:0000256" key="1">
    <source>
        <dbReference type="ARBA" id="ARBA00000316"/>
    </source>
</evidence>
<dbReference type="InterPro" id="IPR029066">
    <property type="entry name" value="PLP-binding_barrel"/>
</dbReference>
<keyword evidence="15" id="KW-1185">Reference proteome</keyword>
<dbReference type="SUPFAM" id="SSF50621">
    <property type="entry name" value="Alanine racemase C-terminal domain-like"/>
    <property type="match status" value="1"/>
</dbReference>
<dbReference type="AlphaFoldDB" id="A0A1H7XD56"/>
<accession>A0A1H7XD56</accession>
<keyword evidence="6 8" id="KW-0413">Isomerase</keyword>
<dbReference type="PANTHER" id="PTHR30511">
    <property type="entry name" value="ALANINE RACEMASE"/>
    <property type="match status" value="1"/>
</dbReference>
<evidence type="ECO:0000256" key="9">
    <source>
        <dbReference type="PIRSR" id="PIRSR600821-50"/>
    </source>
</evidence>
<feature type="active site" description="Proton acceptor; specific for L-alanine" evidence="8">
    <location>
        <position position="259"/>
    </location>
</feature>
<gene>
    <name evidence="12" type="primary">alr</name>
    <name evidence="12" type="ORF">QJT92_06850</name>
    <name evidence="13" type="ORF">SAMN05444853_11224</name>
</gene>
<dbReference type="GO" id="GO:0005829">
    <property type="term" value="C:cytosol"/>
    <property type="evidence" value="ECO:0007669"/>
    <property type="project" value="TreeGrafter"/>
</dbReference>
<dbReference type="GO" id="GO:0030632">
    <property type="term" value="P:D-alanine biosynthetic process"/>
    <property type="evidence" value="ECO:0007669"/>
    <property type="project" value="UniProtKB-UniRule"/>
</dbReference>
<evidence type="ECO:0000256" key="4">
    <source>
        <dbReference type="ARBA" id="ARBA00013089"/>
    </source>
</evidence>
<feature type="domain" description="Alanine racemase C-terminal" evidence="11">
    <location>
        <begin position="238"/>
        <end position="362"/>
    </location>
</feature>
<evidence type="ECO:0000256" key="5">
    <source>
        <dbReference type="ARBA" id="ARBA00022898"/>
    </source>
</evidence>
<reference evidence="12 15" key="3">
    <citation type="journal article" date="2023" name="Front. Microbiol.">
        <title>Phylogeography and host specificity of Pasteurellaceae pathogenic to sea-farmed fish in the north-east Atlantic.</title>
        <authorList>
            <person name="Gulla S."/>
            <person name="Colquhoun D.J."/>
            <person name="Olsen A.B."/>
            <person name="Spilsberg B."/>
            <person name="Lagesen K."/>
            <person name="Aakesson C.P."/>
            <person name="Strom S."/>
            <person name="Manji F."/>
            <person name="Birkbeck T.H."/>
            <person name="Nilsen H.K."/>
        </authorList>
    </citation>
    <scope>NUCLEOTIDE SEQUENCE [LARGE SCALE GENOMIC DNA]</scope>
    <source>
        <strain evidence="12 15">VIO11850</strain>
    </source>
</reference>
<dbReference type="SUPFAM" id="SSF51419">
    <property type="entry name" value="PLP-binding barrel"/>
    <property type="match status" value="1"/>
</dbReference>
<organism evidence="13 14">
    <name type="scientific">Phocoenobacter skyensis</name>
    <dbReference type="NCBI Taxonomy" id="97481"/>
    <lineage>
        <taxon>Bacteria</taxon>
        <taxon>Pseudomonadati</taxon>
        <taxon>Pseudomonadota</taxon>
        <taxon>Gammaproteobacteria</taxon>
        <taxon>Pasteurellales</taxon>
        <taxon>Pasteurellaceae</taxon>
        <taxon>Phocoenobacter</taxon>
    </lineage>
</organism>
<dbReference type="FunFam" id="2.40.37.10:FF:000002">
    <property type="entry name" value="Alanine racemase"/>
    <property type="match status" value="1"/>
</dbReference>
<dbReference type="NCBIfam" id="TIGR00492">
    <property type="entry name" value="alr"/>
    <property type="match status" value="1"/>
</dbReference>
<evidence type="ECO:0000313" key="13">
    <source>
        <dbReference type="EMBL" id="SEM31595.1"/>
    </source>
</evidence>
<dbReference type="EC" id="5.1.1.1" evidence="4 8"/>
<dbReference type="HAMAP" id="MF_01201">
    <property type="entry name" value="Ala_racemase"/>
    <property type="match status" value="1"/>
</dbReference>
<dbReference type="EMBL" id="FOBN01000012">
    <property type="protein sequence ID" value="SEM31595.1"/>
    <property type="molecule type" value="Genomic_DNA"/>
</dbReference>
<comment type="catalytic activity">
    <reaction evidence="1 8">
        <text>L-alanine = D-alanine</text>
        <dbReference type="Rhea" id="RHEA:20249"/>
        <dbReference type="ChEBI" id="CHEBI:57416"/>
        <dbReference type="ChEBI" id="CHEBI:57972"/>
        <dbReference type="EC" id="5.1.1.1"/>
    </reaction>
</comment>
<dbReference type="Proteomes" id="UP001224812">
    <property type="component" value="Unassembled WGS sequence"/>
</dbReference>
<dbReference type="Pfam" id="PF00842">
    <property type="entry name" value="Ala_racemase_C"/>
    <property type="match status" value="1"/>
</dbReference>
<protein>
    <recommendedName>
        <fullName evidence="4 8">Alanine racemase</fullName>
        <ecNumber evidence="4 8">5.1.1.1</ecNumber>
    </recommendedName>
</protein>
<sequence>MKSAILTLNITALHNNIQRIKSLAPNSKLCSVIKANGYGQTIPHLINTLKNKVDAFAVARISEAMTIRQLDYQGTVLLLEGFFDEIELQQVFEKKLDTIIHNFEQLEMIENLQKVDQIVPLDAINVWIKIDTGMHRLGFQPKNVDDAFQRLEKCKLVDKIRFISHFSCADEPENNYSEKQIHCFEKATAGYSNERSMAASGGILYWPQSHYNWVRAGIIQHGISPHYTPIKALGFQPTMTLSSTLIAVRDHNAGEPVGYGNYWVSEKDTKLGVVAIGYGDGYPRNAPYGTPVWINGRKVPIVGRVSMDMLTVDLGIDSTDKMGDKVILWGEELPIEEVAQTIGVISYELVTQITPRVEIEYKE</sequence>
<evidence type="ECO:0000313" key="14">
    <source>
        <dbReference type="Proteomes" id="UP000198883"/>
    </source>
</evidence>
<dbReference type="FunFam" id="3.20.20.10:FF:000002">
    <property type="entry name" value="Alanine racemase"/>
    <property type="match status" value="1"/>
</dbReference>
<evidence type="ECO:0000256" key="7">
    <source>
        <dbReference type="ARBA" id="ARBA00037912"/>
    </source>
</evidence>
<evidence type="ECO:0000256" key="3">
    <source>
        <dbReference type="ARBA" id="ARBA00007880"/>
    </source>
</evidence>